<dbReference type="EMBL" id="BPRC01000002">
    <property type="protein sequence ID" value="GJE63846.1"/>
    <property type="molecule type" value="Genomic_DNA"/>
</dbReference>
<evidence type="ECO:0000256" key="7">
    <source>
        <dbReference type="ARBA" id="ARBA00049120"/>
    </source>
</evidence>
<dbReference type="RefSeq" id="WP_238222968.1">
    <property type="nucleotide sequence ID" value="NZ_BAAADH010000099.1"/>
</dbReference>
<dbReference type="PROSITE" id="PS00093">
    <property type="entry name" value="N4_MTASE"/>
    <property type="match status" value="1"/>
</dbReference>
<evidence type="ECO:0000313" key="8">
    <source>
        <dbReference type="EMBL" id="GJE63846.1"/>
    </source>
</evidence>
<evidence type="ECO:0000256" key="5">
    <source>
        <dbReference type="ARBA" id="ARBA00022691"/>
    </source>
</evidence>
<dbReference type="InterPro" id="IPR029063">
    <property type="entry name" value="SAM-dependent_MTases_sf"/>
</dbReference>
<name>A0ABQ4UAQ4_9HYPH</name>
<proteinExistence type="inferred from homology"/>
<evidence type="ECO:0000256" key="6">
    <source>
        <dbReference type="ARBA" id="ARBA00022747"/>
    </source>
</evidence>
<protein>
    <recommendedName>
        <fullName evidence="2">site-specific DNA-methyltransferase (cytosine-N(4)-specific)</fullName>
        <ecNumber evidence="2">2.1.1.113</ecNumber>
    </recommendedName>
</protein>
<dbReference type="Proteomes" id="UP001055039">
    <property type="component" value="Unassembled WGS sequence"/>
</dbReference>
<organism evidence="8 9">
    <name type="scientific">Methylorubrum aminovorans</name>
    <dbReference type="NCBI Taxonomy" id="269069"/>
    <lineage>
        <taxon>Bacteria</taxon>
        <taxon>Pseudomonadati</taxon>
        <taxon>Pseudomonadota</taxon>
        <taxon>Alphaproteobacteria</taxon>
        <taxon>Hyphomicrobiales</taxon>
        <taxon>Methylobacteriaceae</taxon>
        <taxon>Methylorubrum</taxon>
    </lineage>
</organism>
<accession>A0ABQ4UAQ4</accession>
<gene>
    <name evidence="8" type="ORF">LNAOJCKE_1044</name>
</gene>
<keyword evidence="4" id="KW-0808">Transferase</keyword>
<comment type="catalytic activity">
    <reaction evidence="7">
        <text>a 2'-deoxycytidine in DNA + S-adenosyl-L-methionine = an N(4)-methyl-2'-deoxycytidine in DNA + S-adenosyl-L-homocysteine + H(+)</text>
        <dbReference type="Rhea" id="RHEA:16857"/>
        <dbReference type="Rhea" id="RHEA-COMP:11369"/>
        <dbReference type="Rhea" id="RHEA-COMP:13674"/>
        <dbReference type="ChEBI" id="CHEBI:15378"/>
        <dbReference type="ChEBI" id="CHEBI:57856"/>
        <dbReference type="ChEBI" id="CHEBI:59789"/>
        <dbReference type="ChEBI" id="CHEBI:85452"/>
        <dbReference type="ChEBI" id="CHEBI:137933"/>
        <dbReference type="EC" id="2.1.1.113"/>
    </reaction>
</comment>
<sequence length="430" mass="47590">MHTKLVAAAEAVVSPKREKKVSGDFYKVYPYYAGYSQAFAEHFLSSLDLKAGATILDPWNGSGTTTSSAVKLGFQASGFDINPTMVIVGRARLLPASEAKSLLPLAYEIQASAARERCQAPLADPLHDWFTSENADEIRSIERTIHRFLVCPTSDQAKNSLFTGFSSLASCFYMALFLVVRSAASGRKSTNPTWTKLPKSPDEKINSSNIKSSFIEALIKIADWVQRSGNAPSSAKIDWADSSSYAAAFKHDLVLTSPPYCTRIDYAASSRMELAVLEPVTSIDQHQLRRSMIGTTTVPKKVGRPSSAWGPTCNRFIQDVADHQSVASSTYYYKNHVDYFDKLYRSFGCVSDAIKPGGAAVMVIQDSYYKDLHNDVPKIAIEMMQNCGFKFVYKREFESLRCFSKLNAKSATYRDSKGSTESVICFTKDH</sequence>
<evidence type="ECO:0000256" key="4">
    <source>
        <dbReference type="ARBA" id="ARBA00022679"/>
    </source>
</evidence>
<keyword evidence="9" id="KW-1185">Reference proteome</keyword>
<evidence type="ECO:0000256" key="2">
    <source>
        <dbReference type="ARBA" id="ARBA00012185"/>
    </source>
</evidence>
<dbReference type="InterPro" id="IPR017985">
    <property type="entry name" value="MeTrfase_CN4_CS"/>
</dbReference>
<keyword evidence="3" id="KW-0489">Methyltransferase</keyword>
<evidence type="ECO:0000256" key="3">
    <source>
        <dbReference type="ARBA" id="ARBA00022603"/>
    </source>
</evidence>
<evidence type="ECO:0000256" key="1">
    <source>
        <dbReference type="ARBA" id="ARBA00010203"/>
    </source>
</evidence>
<reference evidence="8" key="2">
    <citation type="submission" date="2021-08" db="EMBL/GenBank/DDBJ databases">
        <authorList>
            <person name="Tani A."/>
            <person name="Ola A."/>
            <person name="Ogura Y."/>
            <person name="Katsura K."/>
            <person name="Hayashi T."/>
        </authorList>
    </citation>
    <scope>NUCLEOTIDE SEQUENCE</scope>
    <source>
        <strain evidence="8">NBRC 15686</strain>
    </source>
</reference>
<comment type="caution">
    <text evidence="8">The sequence shown here is derived from an EMBL/GenBank/DDBJ whole genome shotgun (WGS) entry which is preliminary data.</text>
</comment>
<keyword evidence="5" id="KW-0949">S-adenosyl-L-methionine</keyword>
<reference evidence="8" key="1">
    <citation type="journal article" date="2021" name="Front. Microbiol.">
        <title>Comprehensive Comparative Genomics and Phenotyping of Methylobacterium Species.</title>
        <authorList>
            <person name="Alessa O."/>
            <person name="Ogura Y."/>
            <person name="Fujitani Y."/>
            <person name="Takami H."/>
            <person name="Hayashi T."/>
            <person name="Sahin N."/>
            <person name="Tani A."/>
        </authorList>
    </citation>
    <scope>NUCLEOTIDE SEQUENCE</scope>
    <source>
        <strain evidence="8">NBRC 15686</strain>
    </source>
</reference>
<keyword evidence="6" id="KW-0680">Restriction system</keyword>
<evidence type="ECO:0000313" key="9">
    <source>
        <dbReference type="Proteomes" id="UP001055039"/>
    </source>
</evidence>
<dbReference type="SUPFAM" id="SSF53335">
    <property type="entry name" value="S-adenosyl-L-methionine-dependent methyltransferases"/>
    <property type="match status" value="2"/>
</dbReference>
<dbReference type="Gene3D" id="3.40.50.150">
    <property type="entry name" value="Vaccinia Virus protein VP39"/>
    <property type="match status" value="2"/>
</dbReference>
<dbReference type="EC" id="2.1.1.113" evidence="2"/>
<comment type="similarity">
    <text evidence="1">Belongs to the N(4)/N(6)-methyltransferase family. N(4) subfamily.</text>
</comment>